<evidence type="ECO:0000313" key="6">
    <source>
        <dbReference type="Proteomes" id="UP000078529"/>
    </source>
</evidence>
<dbReference type="Proteomes" id="UP000078272">
    <property type="component" value="Unassembled WGS sequence"/>
</dbReference>
<dbReference type="OrthoDB" id="9779889at2"/>
<dbReference type="InterPro" id="IPR002939">
    <property type="entry name" value="DnaJ_C"/>
</dbReference>
<dbReference type="GO" id="GO:0005737">
    <property type="term" value="C:cytoplasm"/>
    <property type="evidence" value="ECO:0007669"/>
    <property type="project" value="TreeGrafter"/>
</dbReference>
<gene>
    <name evidence="3" type="ORF">NS226_03140</name>
    <name evidence="4" type="ORF">NS365_12020</name>
</gene>
<accession>A0A175RRK4</accession>
<dbReference type="PRINTS" id="PR00625">
    <property type="entry name" value="JDOMAIN"/>
</dbReference>
<protein>
    <submittedName>
        <fullName evidence="4">Molecular chaperone DnaJ</fullName>
    </submittedName>
</protein>
<dbReference type="CDD" id="cd10747">
    <property type="entry name" value="DnaJ_C"/>
    <property type="match status" value="1"/>
</dbReference>
<evidence type="ECO:0000313" key="5">
    <source>
        <dbReference type="Proteomes" id="UP000078272"/>
    </source>
</evidence>
<dbReference type="EMBL" id="LDQA01000025">
    <property type="protein sequence ID" value="KTR05449.1"/>
    <property type="molecule type" value="Genomic_DNA"/>
</dbReference>
<keyword evidence="6" id="KW-1185">Reference proteome</keyword>
<dbReference type="SUPFAM" id="SSF46565">
    <property type="entry name" value="Chaperone J-domain"/>
    <property type="match status" value="1"/>
</dbReference>
<dbReference type="PANTHER" id="PTHR43096:SF52">
    <property type="entry name" value="DNAJ HOMOLOG 1, MITOCHONDRIAL-RELATED"/>
    <property type="match status" value="1"/>
</dbReference>
<keyword evidence="1" id="KW-0143">Chaperone</keyword>
<dbReference type="SUPFAM" id="SSF49493">
    <property type="entry name" value="HSP40/DnaJ peptide-binding domain"/>
    <property type="match status" value="2"/>
</dbReference>
<dbReference type="CDD" id="cd06257">
    <property type="entry name" value="DnaJ"/>
    <property type="match status" value="1"/>
</dbReference>
<comment type="caution">
    <text evidence="4">The sequence shown here is derived from an EMBL/GenBank/DDBJ whole genome shotgun (WGS) entry which is preliminary data.</text>
</comment>
<dbReference type="Pfam" id="PF01556">
    <property type="entry name" value="DnaJ_C"/>
    <property type="match status" value="1"/>
</dbReference>
<proteinExistence type="predicted"/>
<dbReference type="PROSITE" id="PS50076">
    <property type="entry name" value="DNAJ_2"/>
    <property type="match status" value="1"/>
</dbReference>
<evidence type="ECO:0000313" key="3">
    <source>
        <dbReference type="EMBL" id="KTQ97668.1"/>
    </source>
</evidence>
<dbReference type="PANTHER" id="PTHR43096">
    <property type="entry name" value="DNAJ HOMOLOG 1, MITOCHONDRIAL-RELATED"/>
    <property type="match status" value="1"/>
</dbReference>
<feature type="domain" description="J" evidence="2">
    <location>
        <begin position="3"/>
        <end position="68"/>
    </location>
</feature>
<dbReference type="InterPro" id="IPR036869">
    <property type="entry name" value="J_dom_sf"/>
</dbReference>
<evidence type="ECO:0000313" key="4">
    <source>
        <dbReference type="EMBL" id="KTR05449.1"/>
    </source>
</evidence>
<dbReference type="RefSeq" id="WP_058600525.1">
    <property type="nucleotide sequence ID" value="NZ_LDPZ01000006.1"/>
</dbReference>
<dbReference type="PROSITE" id="PS00636">
    <property type="entry name" value="DNAJ_1"/>
    <property type="match status" value="1"/>
</dbReference>
<evidence type="ECO:0000256" key="1">
    <source>
        <dbReference type="ARBA" id="ARBA00023186"/>
    </source>
</evidence>
<dbReference type="InterPro" id="IPR018253">
    <property type="entry name" value="DnaJ_domain_CS"/>
</dbReference>
<organism evidence="4 6">
    <name type="scientific">Aureimonas ureilytica</name>
    <dbReference type="NCBI Taxonomy" id="401562"/>
    <lineage>
        <taxon>Bacteria</taxon>
        <taxon>Pseudomonadati</taxon>
        <taxon>Pseudomonadota</taxon>
        <taxon>Alphaproteobacteria</taxon>
        <taxon>Hyphomicrobiales</taxon>
        <taxon>Aurantimonadaceae</taxon>
        <taxon>Aureimonas</taxon>
    </lineage>
</organism>
<dbReference type="Gene3D" id="2.60.260.20">
    <property type="entry name" value="Urease metallochaperone UreE, N-terminal domain"/>
    <property type="match status" value="2"/>
</dbReference>
<dbReference type="AlphaFoldDB" id="A0A175RRK4"/>
<dbReference type="InterPro" id="IPR001623">
    <property type="entry name" value="DnaJ_domain"/>
</dbReference>
<reference evidence="5 6" key="1">
    <citation type="journal article" date="2016" name="Front. Microbiol.">
        <title>Genomic Resource of Rice Seed Associated Bacteria.</title>
        <authorList>
            <person name="Midha S."/>
            <person name="Bansal K."/>
            <person name="Sharma S."/>
            <person name="Kumar N."/>
            <person name="Patil P.P."/>
            <person name="Chaudhry V."/>
            <person name="Patil P.B."/>
        </authorList>
    </citation>
    <scope>NUCLEOTIDE SEQUENCE [LARGE SCALE GENOMIC DNA]</scope>
    <source>
        <strain evidence="3 5">NS226</strain>
        <strain evidence="4 6">NS365</strain>
    </source>
</reference>
<dbReference type="Proteomes" id="UP000078529">
    <property type="component" value="Unassembled WGS sequence"/>
</dbReference>
<dbReference type="Pfam" id="PF00226">
    <property type="entry name" value="DnaJ"/>
    <property type="match status" value="1"/>
</dbReference>
<name>A0A175RRK4_9HYPH</name>
<dbReference type="GO" id="GO:0042026">
    <property type="term" value="P:protein refolding"/>
    <property type="evidence" value="ECO:0007669"/>
    <property type="project" value="TreeGrafter"/>
</dbReference>
<sequence>MRDPYTVLGVAKTATEGEIKSAFRKLAKKYHPDANTDDPSAAARFNEANQAYEILGDKEKRQKFDNGEIDAEGKPKFQGFGGFGGGGAGGNPFGQTRGTGGGFDFRGGSADLGEGLFSDFFDQAFGGAKRGARGGAGFTAARNGSAKGEDINATLKVRLEEVVSDEKVEAVFPTGKRLAIRLPEGVEDGQVIRLRGQGQPPAISGGQPGDALVTIQFVDHARFSVDGRDLLCDHEVALEDAVLGGRITIETLDGRIATKIQPWTNSGKTLRLKGKGLTRKDGGRGDILVSLVVALPESPDAELIALMQKRRDANV</sequence>
<evidence type="ECO:0000259" key="2">
    <source>
        <dbReference type="PROSITE" id="PS50076"/>
    </source>
</evidence>
<dbReference type="GO" id="GO:0051082">
    <property type="term" value="F:unfolded protein binding"/>
    <property type="evidence" value="ECO:0007669"/>
    <property type="project" value="InterPro"/>
</dbReference>
<dbReference type="Gene3D" id="1.10.287.110">
    <property type="entry name" value="DnaJ domain"/>
    <property type="match status" value="1"/>
</dbReference>
<dbReference type="EMBL" id="LDPZ01000006">
    <property type="protein sequence ID" value="KTQ97668.1"/>
    <property type="molecule type" value="Genomic_DNA"/>
</dbReference>
<dbReference type="PATRIC" id="fig|401562.3.peg.4145"/>
<dbReference type="FunFam" id="2.60.260.20:FF:000013">
    <property type="entry name" value="DnaJ subfamily B member 11"/>
    <property type="match status" value="1"/>
</dbReference>
<dbReference type="STRING" id="401562.NS365_12020"/>
<dbReference type="SMART" id="SM00271">
    <property type="entry name" value="DnaJ"/>
    <property type="match status" value="1"/>
</dbReference>
<dbReference type="InterPro" id="IPR008971">
    <property type="entry name" value="HSP40/DnaJ_pept-bd"/>
</dbReference>